<dbReference type="PANTHER" id="PTHR38926">
    <property type="entry name" value="F-BOX DOMAIN CONTAINING PROTEIN, EXPRESSED"/>
    <property type="match status" value="1"/>
</dbReference>
<dbReference type="PROSITE" id="PS50181">
    <property type="entry name" value="FBOX"/>
    <property type="match status" value="1"/>
</dbReference>
<dbReference type="OrthoDB" id="2884925at2759"/>
<evidence type="ECO:0000313" key="3">
    <source>
        <dbReference type="Proteomes" id="UP000027195"/>
    </source>
</evidence>
<dbReference type="AlphaFoldDB" id="A0A067MM02"/>
<name>A0A067MM02_BOTB1</name>
<accession>A0A067MM02</accession>
<dbReference type="Gene3D" id="1.20.1280.50">
    <property type="match status" value="1"/>
</dbReference>
<dbReference type="Pfam" id="PF12937">
    <property type="entry name" value="F-box-like"/>
    <property type="match status" value="1"/>
</dbReference>
<dbReference type="SUPFAM" id="SSF52047">
    <property type="entry name" value="RNI-like"/>
    <property type="match status" value="1"/>
</dbReference>
<proteinExistence type="predicted"/>
<dbReference type="InterPro" id="IPR032675">
    <property type="entry name" value="LRR_dom_sf"/>
</dbReference>
<dbReference type="Proteomes" id="UP000027195">
    <property type="component" value="Unassembled WGS sequence"/>
</dbReference>
<keyword evidence="3" id="KW-1185">Reference proteome</keyword>
<gene>
    <name evidence="2" type="ORF">BOTBODRAFT_172878</name>
</gene>
<sequence length="510" mass="57539">MPVQPGVELRPSQLALADGTQELGPVEVAAASDSKLHQDQIHPIHRLPNEILSSIFCLAQRADYAHHVRDLLNLSSVCHHWREIALGCPRLWTRFRPLQRSLFDLFLERSKEAPLDIEFENHGHRSEATFQEYLTLVYPHVHRWRTFQLRHSVNAEILSSILLGPFPLLEILTLDCKLRRWDWAVSAPAGPSHAPQLGVLRLRDTYIPFTHPIYSNLTDLSLTRIQFSEMQGLFHVLEASPLLKRLHLESLAFFSPIPFESIHPPPPLVQLPQLQFLHIIHMATPQALRATLSCLVAPPSTRMVFAAVPYLEDDLSAFLPLGDHIQTSLPTLSSAFALRVGTSTSGCNVRGYTSRHEVSFELQLLLHAATARQVLPRIFSGLGTLLPTPSLQFFFLHDANSYISAIVPALADFLARHPDIMHLAFEECHDSITSILLNTSICPRLHSLRIEKCPLSPENLLEIVGLRMRPENSGLEPRGELDRLEIRGCPQFEPILTSLRGRVTVKYDED</sequence>
<protein>
    <recommendedName>
        <fullName evidence="1">F-box domain-containing protein</fullName>
    </recommendedName>
</protein>
<evidence type="ECO:0000259" key="1">
    <source>
        <dbReference type="PROSITE" id="PS50181"/>
    </source>
</evidence>
<evidence type="ECO:0000313" key="2">
    <source>
        <dbReference type="EMBL" id="KDQ16773.1"/>
    </source>
</evidence>
<dbReference type="STRING" id="930990.A0A067MM02"/>
<dbReference type="Gene3D" id="3.80.10.10">
    <property type="entry name" value="Ribonuclease Inhibitor"/>
    <property type="match status" value="1"/>
</dbReference>
<dbReference type="InterPro" id="IPR001810">
    <property type="entry name" value="F-box_dom"/>
</dbReference>
<dbReference type="EMBL" id="KL198026">
    <property type="protein sequence ID" value="KDQ16773.1"/>
    <property type="molecule type" value="Genomic_DNA"/>
</dbReference>
<dbReference type="InParanoid" id="A0A067MM02"/>
<dbReference type="InterPro" id="IPR036047">
    <property type="entry name" value="F-box-like_dom_sf"/>
</dbReference>
<feature type="domain" description="F-box" evidence="1">
    <location>
        <begin position="41"/>
        <end position="95"/>
    </location>
</feature>
<organism evidence="2 3">
    <name type="scientific">Botryobasidium botryosum (strain FD-172 SS1)</name>
    <dbReference type="NCBI Taxonomy" id="930990"/>
    <lineage>
        <taxon>Eukaryota</taxon>
        <taxon>Fungi</taxon>
        <taxon>Dikarya</taxon>
        <taxon>Basidiomycota</taxon>
        <taxon>Agaricomycotina</taxon>
        <taxon>Agaricomycetes</taxon>
        <taxon>Cantharellales</taxon>
        <taxon>Botryobasidiaceae</taxon>
        <taxon>Botryobasidium</taxon>
    </lineage>
</organism>
<dbReference type="HOGENOM" id="CLU_024199_1_1_1"/>
<dbReference type="SUPFAM" id="SSF81383">
    <property type="entry name" value="F-box domain"/>
    <property type="match status" value="1"/>
</dbReference>
<dbReference type="PANTHER" id="PTHR38926:SF72">
    <property type="entry name" value="IM:7136021-RELATED"/>
    <property type="match status" value="1"/>
</dbReference>
<reference evidence="3" key="1">
    <citation type="journal article" date="2014" name="Proc. Natl. Acad. Sci. U.S.A.">
        <title>Extensive sampling of basidiomycete genomes demonstrates inadequacy of the white-rot/brown-rot paradigm for wood decay fungi.</title>
        <authorList>
            <person name="Riley R."/>
            <person name="Salamov A.A."/>
            <person name="Brown D.W."/>
            <person name="Nagy L.G."/>
            <person name="Floudas D."/>
            <person name="Held B.W."/>
            <person name="Levasseur A."/>
            <person name="Lombard V."/>
            <person name="Morin E."/>
            <person name="Otillar R."/>
            <person name="Lindquist E.A."/>
            <person name="Sun H."/>
            <person name="LaButti K.M."/>
            <person name="Schmutz J."/>
            <person name="Jabbour D."/>
            <person name="Luo H."/>
            <person name="Baker S.E."/>
            <person name="Pisabarro A.G."/>
            <person name="Walton J.D."/>
            <person name="Blanchette R.A."/>
            <person name="Henrissat B."/>
            <person name="Martin F."/>
            <person name="Cullen D."/>
            <person name="Hibbett D.S."/>
            <person name="Grigoriev I.V."/>
        </authorList>
    </citation>
    <scope>NUCLEOTIDE SEQUENCE [LARGE SCALE GENOMIC DNA]</scope>
    <source>
        <strain evidence="3">FD-172 SS1</strain>
    </source>
</reference>